<evidence type="ECO:0000313" key="1">
    <source>
        <dbReference type="EMBL" id="KAJ4435577.1"/>
    </source>
</evidence>
<keyword evidence="2" id="KW-1185">Reference proteome</keyword>
<name>A0ABQ8SPJ2_PERAM</name>
<evidence type="ECO:0000313" key="2">
    <source>
        <dbReference type="Proteomes" id="UP001148838"/>
    </source>
</evidence>
<reference evidence="1 2" key="1">
    <citation type="journal article" date="2022" name="Allergy">
        <title>Genome assembly and annotation of Periplaneta americana reveal a comprehensive cockroach allergen profile.</title>
        <authorList>
            <person name="Wang L."/>
            <person name="Xiong Q."/>
            <person name="Saelim N."/>
            <person name="Wang L."/>
            <person name="Nong W."/>
            <person name="Wan A.T."/>
            <person name="Shi M."/>
            <person name="Liu X."/>
            <person name="Cao Q."/>
            <person name="Hui J.H.L."/>
            <person name="Sookrung N."/>
            <person name="Leung T.F."/>
            <person name="Tungtrongchitr A."/>
            <person name="Tsui S.K.W."/>
        </authorList>
    </citation>
    <scope>NUCLEOTIDE SEQUENCE [LARGE SCALE GENOMIC DNA]</scope>
    <source>
        <strain evidence="1">PWHHKU_190912</strain>
    </source>
</reference>
<sequence length="249" mass="28622">MQTRFSNTDEPLGTVDKVTECIGPSTHVGDIQPIPFFHDCSKVRKKLTSVRVSKQFTFLPLQVPYVSQVYVILTYLPLRFGERETRLPRSEGARALVERCLCSTQFSSSDCINHCHRQVQYDYLVLTVAGDVRMGQIKTTIYKKPCLNESQLLTNCLVSLRLNSILFRQSLMLAGYLVYQEYELETTRHKKLVTETIRQIIKIRNSVQLATCCGSKKVFQHVQIWSDRTVTSAKTEAHTDYSQLPRNKH</sequence>
<organism evidence="1 2">
    <name type="scientific">Periplaneta americana</name>
    <name type="common">American cockroach</name>
    <name type="synonym">Blatta americana</name>
    <dbReference type="NCBI Taxonomy" id="6978"/>
    <lineage>
        <taxon>Eukaryota</taxon>
        <taxon>Metazoa</taxon>
        <taxon>Ecdysozoa</taxon>
        <taxon>Arthropoda</taxon>
        <taxon>Hexapoda</taxon>
        <taxon>Insecta</taxon>
        <taxon>Pterygota</taxon>
        <taxon>Neoptera</taxon>
        <taxon>Polyneoptera</taxon>
        <taxon>Dictyoptera</taxon>
        <taxon>Blattodea</taxon>
        <taxon>Blattoidea</taxon>
        <taxon>Blattidae</taxon>
        <taxon>Blattinae</taxon>
        <taxon>Periplaneta</taxon>
    </lineage>
</organism>
<gene>
    <name evidence="1" type="ORF">ANN_18193</name>
</gene>
<dbReference type="EMBL" id="JAJSOF020000023">
    <property type="protein sequence ID" value="KAJ4435577.1"/>
    <property type="molecule type" value="Genomic_DNA"/>
</dbReference>
<accession>A0ABQ8SPJ2</accession>
<proteinExistence type="predicted"/>
<comment type="caution">
    <text evidence="1">The sequence shown here is derived from an EMBL/GenBank/DDBJ whole genome shotgun (WGS) entry which is preliminary data.</text>
</comment>
<protein>
    <submittedName>
        <fullName evidence="1">Uncharacterized protein</fullName>
    </submittedName>
</protein>
<dbReference type="Proteomes" id="UP001148838">
    <property type="component" value="Unassembled WGS sequence"/>
</dbReference>